<dbReference type="GO" id="GO:0047372">
    <property type="term" value="F:monoacylglycerol lipase activity"/>
    <property type="evidence" value="ECO:0007669"/>
    <property type="project" value="TreeGrafter"/>
</dbReference>
<dbReference type="OrthoDB" id="247542at2759"/>
<dbReference type="InterPro" id="IPR029058">
    <property type="entry name" value="AB_hydrolase_fold"/>
</dbReference>
<comment type="similarity">
    <text evidence="1">Belongs to the AB hydrolase superfamily. AB hydrolase 4 family.</text>
</comment>
<dbReference type="PIRSF" id="PIRSF005211">
    <property type="entry name" value="Ab_hydro_YheT"/>
    <property type="match status" value="1"/>
</dbReference>
<dbReference type="PANTHER" id="PTHR10794:SF93">
    <property type="entry name" value="SERINE AMINOPEPTIDASE S33 DOMAIN-CONTAINING PROTEIN"/>
    <property type="match status" value="1"/>
</dbReference>
<feature type="active site" description="Charge relay system" evidence="2">
    <location>
        <position position="242"/>
    </location>
</feature>
<feature type="active site" description="Charge relay system" evidence="2">
    <location>
        <position position="365"/>
    </location>
</feature>
<gene>
    <name evidence="3" type="ORF">Naga_100008g128</name>
</gene>
<evidence type="ECO:0000313" key="4">
    <source>
        <dbReference type="Proteomes" id="UP000019335"/>
    </source>
</evidence>
<feature type="active site" description="Charge relay system" evidence="2">
    <location>
        <position position="396"/>
    </location>
</feature>
<dbReference type="SUPFAM" id="SSF53474">
    <property type="entry name" value="alpha/beta-Hydrolases"/>
    <property type="match status" value="1"/>
</dbReference>
<dbReference type="Proteomes" id="UP000019335">
    <property type="component" value="Chromosome 5"/>
</dbReference>
<reference evidence="3 4" key="1">
    <citation type="journal article" date="2014" name="Mol. Plant">
        <title>Chromosome Scale Genome Assembly and Transcriptome Profiling of Nannochloropsis gaditana in Nitrogen Depletion.</title>
        <authorList>
            <person name="Corteggiani Carpinelli E."/>
            <person name="Telatin A."/>
            <person name="Vitulo N."/>
            <person name="Forcato C."/>
            <person name="D'Angelo M."/>
            <person name="Schiavon R."/>
            <person name="Vezzi A."/>
            <person name="Giacometti G.M."/>
            <person name="Morosinotto T."/>
            <person name="Valle G."/>
        </authorList>
    </citation>
    <scope>NUCLEOTIDE SEQUENCE [LARGE SCALE GENOMIC DNA]</scope>
    <source>
        <strain evidence="3 4">B-31</strain>
    </source>
</reference>
<sequence>MTVGMAIQGVSPLSDIGDLAAAWTLDILIPRLCLAILFLSVSLVKLTLRYPIRVYVGANPVVRSIVQRCPSFQKDYRPPSWACGAWAQAVIYMYRSWRNNHLRGFAREVIRLPDGECVSSYWMAPPGPMRDAVMQCKVDGREEETDAIIEALVYHMPCDERLPPIVIICHGVFQNGADLYDFCRFMTETCGYVVCVFNRRGNDMPLSRARFNTVGDQADFRFILSRLREFFPNNGFYGVGISAGSSLLARYLGDAGEECELEGGVLISGGYDMELSLRHMTPLADLVVTTQAKSFFLERNEETLARQDGPGLQRLKRSRSMQEFHEHLHVFDGKASREEYFQTHNPALVLDRIARPVVYINAYDDMCFPGHFTFQYKHLVERCQLATIVHMERGGHGTFYENWDAGSSRAFQCVREFVDCLHKE</sequence>
<accession>W7TPK0</accession>
<dbReference type="AlphaFoldDB" id="W7TPK0"/>
<dbReference type="GO" id="GO:0034338">
    <property type="term" value="F:short-chain carboxylesterase activity"/>
    <property type="evidence" value="ECO:0007669"/>
    <property type="project" value="TreeGrafter"/>
</dbReference>
<dbReference type="Gene3D" id="3.40.50.1820">
    <property type="entry name" value="alpha/beta hydrolase"/>
    <property type="match status" value="1"/>
</dbReference>
<evidence type="ECO:0000256" key="1">
    <source>
        <dbReference type="ARBA" id="ARBA00010884"/>
    </source>
</evidence>
<keyword evidence="4" id="KW-1185">Reference proteome</keyword>
<dbReference type="PANTHER" id="PTHR10794">
    <property type="entry name" value="ABHYDROLASE DOMAIN-CONTAINING PROTEIN"/>
    <property type="match status" value="1"/>
</dbReference>
<name>W7TPK0_9STRA</name>
<dbReference type="EMBL" id="AZIL01000356">
    <property type="protein sequence ID" value="EWM27967.1"/>
    <property type="molecule type" value="Genomic_DNA"/>
</dbReference>
<comment type="caution">
    <text evidence="3">The sequence shown here is derived from an EMBL/GenBank/DDBJ whole genome shotgun (WGS) entry which is preliminary data.</text>
</comment>
<protein>
    <submittedName>
        <fullName evidence="3">Alpha beta hydrolase</fullName>
    </submittedName>
</protein>
<dbReference type="InterPro" id="IPR012020">
    <property type="entry name" value="ABHD4"/>
</dbReference>
<organism evidence="3 4">
    <name type="scientific">Nannochloropsis gaditana</name>
    <dbReference type="NCBI Taxonomy" id="72520"/>
    <lineage>
        <taxon>Eukaryota</taxon>
        <taxon>Sar</taxon>
        <taxon>Stramenopiles</taxon>
        <taxon>Ochrophyta</taxon>
        <taxon>Eustigmatophyceae</taxon>
        <taxon>Eustigmatales</taxon>
        <taxon>Monodopsidaceae</taxon>
        <taxon>Nannochloropsis</taxon>
    </lineage>
</organism>
<proteinExistence type="inferred from homology"/>
<keyword evidence="3" id="KW-0378">Hydrolase</keyword>
<evidence type="ECO:0000256" key="2">
    <source>
        <dbReference type="PIRSR" id="PIRSR005211-1"/>
    </source>
</evidence>
<evidence type="ECO:0000313" key="3">
    <source>
        <dbReference type="EMBL" id="EWM27967.1"/>
    </source>
</evidence>
<dbReference type="InterPro" id="IPR050960">
    <property type="entry name" value="AB_hydrolase_4_sf"/>
</dbReference>